<evidence type="ECO:0000259" key="13">
    <source>
        <dbReference type="Pfam" id="PF08263"/>
    </source>
</evidence>
<keyword evidence="9" id="KW-0675">Receptor</keyword>
<evidence type="ECO:0000256" key="11">
    <source>
        <dbReference type="SAM" id="Phobius"/>
    </source>
</evidence>
<feature type="chain" id="PRO_5004049619" description="Leucine-rich repeat-containing N-terminal plant-type domain-containing protein" evidence="12">
    <location>
        <begin position="25"/>
        <end position="928"/>
    </location>
</feature>
<reference evidence="14 15" key="2">
    <citation type="journal article" date="2018" name="Hortic Res">
        <title>Improved Brassica rapa reference genome by single-molecule sequencing and chromosome conformation capture technologies.</title>
        <authorList>
            <person name="Zhang L."/>
            <person name="Cai X."/>
            <person name="Wu J."/>
            <person name="Liu M."/>
            <person name="Grob S."/>
            <person name="Cheng F."/>
            <person name="Liang J."/>
            <person name="Cai C."/>
            <person name="Liu Z."/>
            <person name="Liu B."/>
            <person name="Wang F."/>
            <person name="Li S."/>
            <person name="Liu F."/>
            <person name="Li X."/>
            <person name="Cheng L."/>
            <person name="Yang W."/>
            <person name="Li M.H."/>
            <person name="Grossniklaus U."/>
            <person name="Zheng H."/>
            <person name="Wang X."/>
        </authorList>
    </citation>
    <scope>NUCLEOTIDE SEQUENCE [LARGE SCALE GENOMIC DNA]</scope>
    <source>
        <strain evidence="14 15">cv. Chiifu-401-42</strain>
    </source>
</reference>
<dbReference type="EnsemblPlants" id="Bra002085.1">
    <property type="protein sequence ID" value="Bra002085.1-P"/>
    <property type="gene ID" value="Bra002085"/>
</dbReference>
<evidence type="ECO:0000256" key="2">
    <source>
        <dbReference type="ARBA" id="ARBA00009592"/>
    </source>
</evidence>
<accession>M4CD04</accession>
<keyword evidence="3" id="KW-0433">Leucine-rich repeat</keyword>
<dbReference type="GO" id="GO:0016020">
    <property type="term" value="C:membrane"/>
    <property type="evidence" value="ECO:0007669"/>
    <property type="project" value="UniProtKB-SubCell"/>
</dbReference>
<dbReference type="STRING" id="51351.M4CD04"/>
<evidence type="ECO:0000256" key="4">
    <source>
        <dbReference type="ARBA" id="ARBA00022692"/>
    </source>
</evidence>
<keyword evidence="4 11" id="KW-0812">Transmembrane</keyword>
<dbReference type="AlphaFoldDB" id="M4CD04"/>
<dbReference type="eggNOG" id="KOG0619">
    <property type="taxonomic scope" value="Eukaryota"/>
</dbReference>
<dbReference type="Gramene" id="Bra002085.1">
    <property type="protein sequence ID" value="Bra002085.1-P"/>
    <property type="gene ID" value="Bra002085"/>
</dbReference>
<feature type="signal peptide" evidence="12">
    <location>
        <begin position="1"/>
        <end position="24"/>
    </location>
</feature>
<evidence type="ECO:0000256" key="7">
    <source>
        <dbReference type="ARBA" id="ARBA00022989"/>
    </source>
</evidence>
<dbReference type="PROSITE" id="PS51450">
    <property type="entry name" value="LRR"/>
    <property type="match status" value="2"/>
</dbReference>
<dbReference type="PANTHER" id="PTHR48061:SF46">
    <property type="entry name" value="LEUCINE-RICH REPEAT-CONTAINING N-TERMINAL PLANT-TYPE DOMAIN-CONTAINING PROTEIN"/>
    <property type="match status" value="1"/>
</dbReference>
<name>M4CD04_BRACM</name>
<keyword evidence="6" id="KW-0677">Repeat</keyword>
<feature type="domain" description="Leucine-rich repeat-containing N-terminal plant-type" evidence="13">
    <location>
        <begin position="34"/>
        <end position="50"/>
    </location>
</feature>
<dbReference type="InParanoid" id="M4CD04"/>
<evidence type="ECO:0000256" key="3">
    <source>
        <dbReference type="ARBA" id="ARBA00022614"/>
    </source>
</evidence>
<evidence type="ECO:0000256" key="10">
    <source>
        <dbReference type="ARBA" id="ARBA00023180"/>
    </source>
</evidence>
<feature type="transmembrane region" description="Helical" evidence="11">
    <location>
        <begin position="879"/>
        <end position="901"/>
    </location>
</feature>
<reference evidence="14 15" key="1">
    <citation type="journal article" date="2011" name="Nat. Genet.">
        <title>The genome of the mesopolyploid crop species Brassica rapa.</title>
        <authorList>
            <consortium name="Brassica rapa Genome Sequencing Project Consortium"/>
            <person name="Wang X."/>
            <person name="Wang H."/>
            <person name="Wang J."/>
            <person name="Sun R."/>
            <person name="Wu J."/>
            <person name="Liu S."/>
            <person name="Bai Y."/>
            <person name="Mun J.H."/>
            <person name="Bancroft I."/>
            <person name="Cheng F."/>
            <person name="Huang S."/>
            <person name="Li X."/>
            <person name="Hua W."/>
            <person name="Wang J."/>
            <person name="Wang X."/>
            <person name="Freeling M."/>
            <person name="Pires J.C."/>
            <person name="Paterson A.H."/>
            <person name="Chalhoub B."/>
            <person name="Wang B."/>
            <person name="Hayward A."/>
            <person name="Sharpe A.G."/>
            <person name="Park B.S."/>
            <person name="Weisshaar B."/>
            <person name="Liu B."/>
            <person name="Li B."/>
            <person name="Liu B."/>
            <person name="Tong C."/>
            <person name="Song C."/>
            <person name="Duran C."/>
            <person name="Peng C."/>
            <person name="Geng C."/>
            <person name="Koh C."/>
            <person name="Lin C."/>
            <person name="Edwards D."/>
            <person name="Mu D."/>
            <person name="Shen D."/>
            <person name="Soumpourou E."/>
            <person name="Li F."/>
            <person name="Fraser F."/>
            <person name="Conant G."/>
            <person name="Lassalle G."/>
            <person name="King G.J."/>
            <person name="Bonnema G."/>
            <person name="Tang H."/>
            <person name="Wang H."/>
            <person name="Belcram H."/>
            <person name="Zhou H."/>
            <person name="Hirakawa H."/>
            <person name="Abe H."/>
            <person name="Guo H."/>
            <person name="Wang H."/>
            <person name="Jin H."/>
            <person name="Parkin I.A."/>
            <person name="Batley J."/>
            <person name="Kim J.S."/>
            <person name="Just J."/>
            <person name="Li J."/>
            <person name="Xu J."/>
            <person name="Deng J."/>
            <person name="Kim J.A."/>
            <person name="Li J."/>
            <person name="Yu J."/>
            <person name="Meng J."/>
            <person name="Wang J."/>
            <person name="Min J."/>
            <person name="Poulain J."/>
            <person name="Wang J."/>
            <person name="Hatakeyama K."/>
            <person name="Wu K."/>
            <person name="Wang L."/>
            <person name="Fang L."/>
            <person name="Trick M."/>
            <person name="Links M.G."/>
            <person name="Zhao M."/>
            <person name="Jin M."/>
            <person name="Ramchiary N."/>
            <person name="Drou N."/>
            <person name="Berkman P.J."/>
            <person name="Cai Q."/>
            <person name="Huang Q."/>
            <person name="Li R."/>
            <person name="Tabata S."/>
            <person name="Cheng S."/>
            <person name="Zhang S."/>
            <person name="Zhang S."/>
            <person name="Huang S."/>
            <person name="Sato S."/>
            <person name="Sun S."/>
            <person name="Kwon S.J."/>
            <person name="Choi S.R."/>
            <person name="Lee T.H."/>
            <person name="Fan W."/>
            <person name="Zhao X."/>
            <person name="Tan X."/>
            <person name="Xu X."/>
            <person name="Wang Y."/>
            <person name="Qiu Y."/>
            <person name="Yin Y."/>
            <person name="Li Y."/>
            <person name="Du Y."/>
            <person name="Liao Y."/>
            <person name="Lim Y."/>
            <person name="Narusaka Y."/>
            <person name="Wang Y."/>
            <person name="Wang Z."/>
            <person name="Li Z."/>
            <person name="Wang Z."/>
            <person name="Xiong Z."/>
            <person name="Zhang Z."/>
        </authorList>
    </citation>
    <scope>NUCLEOTIDE SEQUENCE [LARGE SCALE GENOMIC DNA]</scope>
    <source>
        <strain evidence="14 15">cv. Chiifu-401-42</strain>
    </source>
</reference>
<dbReference type="Pfam" id="PF00560">
    <property type="entry name" value="LRR_1"/>
    <property type="match status" value="2"/>
</dbReference>
<proteinExistence type="inferred from homology"/>
<protein>
    <recommendedName>
        <fullName evidence="13">Leucine-rich repeat-containing N-terminal plant-type domain-containing protein</fullName>
    </recommendedName>
</protein>
<dbReference type="FunFam" id="3.80.10.10:FF:001166">
    <property type="entry name" value="Cf2-like protein"/>
    <property type="match status" value="1"/>
</dbReference>
<dbReference type="Pfam" id="PF08263">
    <property type="entry name" value="LRRNT_2"/>
    <property type="match status" value="2"/>
</dbReference>
<dbReference type="HOGENOM" id="CLU_000288_18_3_1"/>
<keyword evidence="8 11" id="KW-0472">Membrane</keyword>
<organism evidence="14 15">
    <name type="scientific">Brassica campestris</name>
    <name type="common">Field mustard</name>
    <dbReference type="NCBI Taxonomy" id="3711"/>
    <lineage>
        <taxon>Eukaryota</taxon>
        <taxon>Viridiplantae</taxon>
        <taxon>Streptophyta</taxon>
        <taxon>Embryophyta</taxon>
        <taxon>Tracheophyta</taxon>
        <taxon>Spermatophyta</taxon>
        <taxon>Magnoliopsida</taxon>
        <taxon>eudicotyledons</taxon>
        <taxon>Gunneridae</taxon>
        <taxon>Pentapetalae</taxon>
        <taxon>rosids</taxon>
        <taxon>malvids</taxon>
        <taxon>Brassicales</taxon>
        <taxon>Brassicaceae</taxon>
        <taxon>Brassiceae</taxon>
        <taxon>Brassica</taxon>
    </lineage>
</organism>
<dbReference type="Proteomes" id="UP000011750">
    <property type="component" value="Chromosome A10"/>
</dbReference>
<evidence type="ECO:0000313" key="15">
    <source>
        <dbReference type="Proteomes" id="UP000011750"/>
    </source>
</evidence>
<feature type="domain" description="Leucine-rich repeat-containing N-terminal plant-type" evidence="13">
    <location>
        <begin position="66"/>
        <end position="89"/>
    </location>
</feature>
<sequence length="928" mass="103124">MLSFFLRTIVLLLFLSLNLFGTFASLTPNLCPLDQRDALIDLKTEFKIRKPDEFLDYDGNSMNVTSYPKTESWANSISDCCNWEGVTCDTKSGKVIGLDLSCSCLHGRLEPNSSLFQLQHLKSLNLAYNNFTLSPIPDKFNKLIWLETLNLSESSLKGHVPIELLQLTNLVSLDLSSSSSASNSYFAPPPALLLSIENPPLFLPLLARNLRNLRALDMSSVNISSEIPQEFSYMSSLRSLHLKNCYLIGEFPSSVFMIPNLQSIKLDHNPELRGELPVFSINNSMQVLSLLETSFSESSFSGRIPSSLGELSNLSSLVLFSNGFIGEVPSSIVNLKQLTIFSVGYNKLRGNFPSGLLNLTKLRGIDLGSNEFTGFFPTNIGQLSKLEAIFAGSNFFTGSVPASLFQISSLTHIYLEDNQFSDILGLENISMLPNLQYLFLHSKSFRISSPVDFNVFSSLKQLVGLALSGIPLSTANITSDSDFSSQFRYVYLSGCNITEFPEFIRDQRNLDSLDLSNNNIKGQLPDWLWRLEELQVVKLSNNSLSGFDGSLKAVTGSQINVLDLSSNAFQGPLFIPSTSITYLFVSNNNLTGEVPQLICGLTSPTIIDLSNNNFHGYIPRCLGTYMSSLTDLNLRNNSFRGSLPDMFMHASNLRSIDVSHNRLEGKLPSSLTGCSALEVLNVEGNKISDTFPFQLNSLQKLQVLVLRSNKFHGKLHQYNGAWFGFPELKIIDASHNDFHGTLPSDYFLNWTAISSKKDNTQLHYIGDFHDYGYYTSVVLMNKGVSMALERVTCTQLVKKCFHGTHPIVFGKPHRAGITGSIAKQAFWYTVSTTNCSAYEGNPGLYGPSLKDICGDIHAPTSLPVSEEEEEEEEEESLSWIAARIGFAPGIVFGLTIGYIVASYKHEWFMKIFGRNKHSFTHRSHSPKH</sequence>
<dbReference type="PANTHER" id="PTHR48061">
    <property type="entry name" value="LEUCINE-RICH REPEAT RECEPTOR PROTEIN KINASE EMS1-LIKE-RELATED"/>
    <property type="match status" value="1"/>
</dbReference>
<dbReference type="Pfam" id="PF13855">
    <property type="entry name" value="LRR_8"/>
    <property type="match status" value="2"/>
</dbReference>
<dbReference type="InterPro" id="IPR046956">
    <property type="entry name" value="RLP23-like"/>
</dbReference>
<evidence type="ECO:0000256" key="12">
    <source>
        <dbReference type="SAM" id="SignalP"/>
    </source>
</evidence>
<dbReference type="FunFam" id="3.80.10.10:FF:000095">
    <property type="entry name" value="LRR receptor-like serine/threonine-protein kinase GSO1"/>
    <property type="match status" value="1"/>
</dbReference>
<dbReference type="SUPFAM" id="SSF52047">
    <property type="entry name" value="RNI-like"/>
    <property type="match status" value="1"/>
</dbReference>
<evidence type="ECO:0000256" key="5">
    <source>
        <dbReference type="ARBA" id="ARBA00022729"/>
    </source>
</evidence>
<evidence type="ECO:0000256" key="9">
    <source>
        <dbReference type="ARBA" id="ARBA00023170"/>
    </source>
</evidence>
<evidence type="ECO:0000313" key="14">
    <source>
        <dbReference type="EnsemblPlants" id="Bra002085.1-P"/>
    </source>
</evidence>
<reference evidence="14" key="3">
    <citation type="submission" date="2023-03" db="UniProtKB">
        <authorList>
            <consortium name="EnsemblPlants"/>
        </authorList>
    </citation>
    <scope>IDENTIFICATION</scope>
    <source>
        <strain evidence="14">cv. Chiifu-401-42</strain>
    </source>
</reference>
<evidence type="ECO:0000256" key="8">
    <source>
        <dbReference type="ARBA" id="ARBA00023136"/>
    </source>
</evidence>
<keyword evidence="7 11" id="KW-1133">Transmembrane helix</keyword>
<dbReference type="SUPFAM" id="SSF52058">
    <property type="entry name" value="L domain-like"/>
    <property type="match status" value="1"/>
</dbReference>
<dbReference type="Gene3D" id="3.80.10.10">
    <property type="entry name" value="Ribonuclease Inhibitor"/>
    <property type="match status" value="5"/>
</dbReference>
<evidence type="ECO:0000256" key="1">
    <source>
        <dbReference type="ARBA" id="ARBA00004479"/>
    </source>
</evidence>
<comment type="similarity">
    <text evidence="2">Belongs to the RLP family.</text>
</comment>
<dbReference type="InterPro" id="IPR001611">
    <property type="entry name" value="Leu-rich_rpt"/>
</dbReference>
<dbReference type="InterPro" id="IPR032675">
    <property type="entry name" value="LRR_dom_sf"/>
</dbReference>
<keyword evidence="10" id="KW-0325">Glycoprotein</keyword>
<keyword evidence="15" id="KW-1185">Reference proteome</keyword>
<dbReference type="OMA" id="PQLICGL"/>
<keyword evidence="5 12" id="KW-0732">Signal</keyword>
<comment type="subcellular location">
    <subcellularLocation>
        <location evidence="1">Membrane</location>
        <topology evidence="1">Single-pass type I membrane protein</topology>
    </subcellularLocation>
</comment>
<dbReference type="FunFam" id="3.80.10.10:FF:000041">
    <property type="entry name" value="LRR receptor-like serine/threonine-protein kinase ERECTA"/>
    <property type="match status" value="1"/>
</dbReference>
<dbReference type="InterPro" id="IPR013210">
    <property type="entry name" value="LRR_N_plant-typ"/>
</dbReference>
<evidence type="ECO:0000256" key="6">
    <source>
        <dbReference type="ARBA" id="ARBA00022737"/>
    </source>
</evidence>